<reference evidence="2" key="1">
    <citation type="journal article" date="2020" name="Nature">
        <title>Giant virus diversity and host interactions through global metagenomics.</title>
        <authorList>
            <person name="Schulz F."/>
            <person name="Roux S."/>
            <person name="Paez-Espino D."/>
            <person name="Jungbluth S."/>
            <person name="Walsh D.A."/>
            <person name="Denef V.J."/>
            <person name="McMahon K.D."/>
            <person name="Konstantinidis K.T."/>
            <person name="Eloe-Fadrosh E.A."/>
            <person name="Kyrpides N.C."/>
            <person name="Woyke T."/>
        </authorList>
    </citation>
    <scope>NUCLEOTIDE SEQUENCE</scope>
    <source>
        <strain evidence="2">GVMAG-S-3300012000-53</strain>
    </source>
</reference>
<feature type="compositionally biased region" description="Acidic residues" evidence="1">
    <location>
        <begin position="32"/>
        <end position="43"/>
    </location>
</feature>
<evidence type="ECO:0000256" key="1">
    <source>
        <dbReference type="SAM" id="MobiDB-lite"/>
    </source>
</evidence>
<dbReference type="AlphaFoldDB" id="A0A6C0KKA9"/>
<name>A0A6C0KKA9_9ZZZZ</name>
<protein>
    <submittedName>
        <fullName evidence="2">Uncharacterized protein</fullName>
    </submittedName>
</protein>
<feature type="region of interest" description="Disordered" evidence="1">
    <location>
        <begin position="28"/>
        <end position="48"/>
    </location>
</feature>
<proteinExistence type="predicted"/>
<evidence type="ECO:0000313" key="2">
    <source>
        <dbReference type="EMBL" id="QHU16764.1"/>
    </source>
</evidence>
<organism evidence="2">
    <name type="scientific">viral metagenome</name>
    <dbReference type="NCBI Taxonomy" id="1070528"/>
    <lineage>
        <taxon>unclassified sequences</taxon>
        <taxon>metagenomes</taxon>
        <taxon>organismal metagenomes</taxon>
    </lineage>
</organism>
<dbReference type="EMBL" id="MN740889">
    <property type="protein sequence ID" value="QHU16764.1"/>
    <property type="molecule type" value="Genomic_DNA"/>
</dbReference>
<sequence length="423" mass="46679">MAIDIQEIINKKTNHLLELLKQKKDVVKEELPNEEPNEEDPDKENDTPIIIEEKTPMTDIVLRKIEKILDLLREKKNKNDNVKTLVETSLSVLLDVLNKTGKNEESFPQIANAILKGDDIDKPIENNKIPISSEKTPIIARLATEFLSSTLAIVKDSIVRDEIKNAIDLVEALNRQEISTNNVEQLVDISTKILEEISNTVSQLPGAPVVQPPGATGDQVIQPPGAPGDQAPASTYYNSMIKKNSDIGTFLAAAIGNALVDKKPSMINNILAGLTKTGTVFKNYFKGIDMNDMKTRVANIPKGTSNTKLSIPATNDIFRLTVGYPLALIKYCSEKGIEISKDISDNYKEEVVNILAPNIETKKSETKTEINTTETVKMNDKQILPDAPQKEVNCSDPITIKLGQVEDTALCFDPKQNKVIATK</sequence>
<accession>A0A6C0KKA9</accession>